<dbReference type="PANTHER" id="PTHR48079:SF6">
    <property type="entry name" value="NAD(P)-BINDING DOMAIN-CONTAINING PROTEIN-RELATED"/>
    <property type="match status" value="1"/>
</dbReference>
<evidence type="ECO:0000313" key="2">
    <source>
        <dbReference type="EMBL" id="NKI16377.1"/>
    </source>
</evidence>
<dbReference type="RefSeq" id="WP_168448900.1">
    <property type="nucleotide sequence ID" value="NZ_JAAWWK010000001.1"/>
</dbReference>
<dbReference type="PANTHER" id="PTHR48079">
    <property type="entry name" value="PROTEIN YEEZ"/>
    <property type="match status" value="1"/>
</dbReference>
<feature type="domain" description="NAD-dependent epimerase/dehydratase" evidence="1">
    <location>
        <begin position="3"/>
        <end position="215"/>
    </location>
</feature>
<dbReference type="SUPFAM" id="SSF51735">
    <property type="entry name" value="NAD(P)-binding Rossmann-fold domains"/>
    <property type="match status" value="1"/>
</dbReference>
<comment type="caution">
    <text evidence="2">The sequence shown here is derived from an EMBL/GenBank/DDBJ whole genome shotgun (WGS) entry which is preliminary data.</text>
</comment>
<dbReference type="InterPro" id="IPR036291">
    <property type="entry name" value="NAD(P)-bd_dom_sf"/>
</dbReference>
<gene>
    <name evidence="2" type="ORF">HCU74_02980</name>
</gene>
<accession>A0ABX1GD96</accession>
<name>A0ABX1GD96_9GAMM</name>
<keyword evidence="3" id="KW-1185">Reference proteome</keyword>
<reference evidence="2 3" key="1">
    <citation type="submission" date="2020-04" db="EMBL/GenBank/DDBJ databases">
        <authorList>
            <person name="Yoon J."/>
        </authorList>
    </citation>
    <scope>NUCLEOTIDE SEQUENCE [LARGE SCALE GENOMIC DNA]</scope>
    <source>
        <strain evidence="2 3">KMU-166</strain>
    </source>
</reference>
<sequence>MEVVVFGATGYLGSHVVEQLILAGHSVTGVVRRGSDARFLHSISCFVKELDFTESAIEKVISEGACVVNCIADTRMHLSDRQRAKVEVELTSRIFTCAERAGASKFLQLSTVMVYGADRPAHPIDESYPLRPKYSYSRIARQREEVLIALAESARTNLIIVRPSNTLGKRDSSALPALMGSLEKGFFPVIDGGNWRYSNTDARDVGRAFVHLLDLQCSSPEVFLVQGYEMSWIELKQQLDHYLGRSSRLLNIPKKVALALGRFLEFVFPYGSSPPLTRFMVETMSTHALFDDSKLRATGFAPRYSLRETLNDALTDQECVT</sequence>
<dbReference type="InterPro" id="IPR051783">
    <property type="entry name" value="NAD(P)-dependent_oxidoreduct"/>
</dbReference>
<evidence type="ECO:0000313" key="3">
    <source>
        <dbReference type="Proteomes" id="UP000765845"/>
    </source>
</evidence>
<dbReference type="InterPro" id="IPR001509">
    <property type="entry name" value="Epimerase_deHydtase"/>
</dbReference>
<dbReference type="Pfam" id="PF01370">
    <property type="entry name" value="Epimerase"/>
    <property type="match status" value="1"/>
</dbReference>
<proteinExistence type="predicted"/>
<dbReference type="Gene3D" id="3.40.50.720">
    <property type="entry name" value="NAD(P)-binding Rossmann-like Domain"/>
    <property type="match status" value="1"/>
</dbReference>
<dbReference type="EMBL" id="JAAWWK010000001">
    <property type="protein sequence ID" value="NKI16377.1"/>
    <property type="molecule type" value="Genomic_DNA"/>
</dbReference>
<evidence type="ECO:0000259" key="1">
    <source>
        <dbReference type="Pfam" id="PF01370"/>
    </source>
</evidence>
<organism evidence="2 3">
    <name type="scientific">Spongiibacter thalassae</name>
    <dbReference type="NCBI Taxonomy" id="2721624"/>
    <lineage>
        <taxon>Bacteria</taxon>
        <taxon>Pseudomonadati</taxon>
        <taxon>Pseudomonadota</taxon>
        <taxon>Gammaproteobacteria</taxon>
        <taxon>Cellvibrionales</taxon>
        <taxon>Spongiibacteraceae</taxon>
        <taxon>Spongiibacter</taxon>
    </lineage>
</organism>
<dbReference type="Proteomes" id="UP000765845">
    <property type="component" value="Unassembled WGS sequence"/>
</dbReference>
<protein>
    <submittedName>
        <fullName evidence="2">NAD(P)-dependent oxidoreductase</fullName>
    </submittedName>
</protein>